<dbReference type="Pfam" id="PF06666">
    <property type="entry name" value="DUF1173"/>
    <property type="match status" value="1"/>
</dbReference>
<dbReference type="InterPro" id="IPR009553">
    <property type="entry name" value="DUF1173"/>
</dbReference>
<organism evidence="2 3">
    <name type="scientific">Pseudomonas helleri</name>
    <dbReference type="NCBI Taxonomy" id="1608996"/>
    <lineage>
        <taxon>Bacteria</taxon>
        <taxon>Pseudomonadati</taxon>
        <taxon>Pseudomonadota</taxon>
        <taxon>Gammaproteobacteria</taxon>
        <taxon>Pseudomonadales</taxon>
        <taxon>Pseudomonadaceae</taxon>
        <taxon>Pseudomonas</taxon>
    </lineage>
</organism>
<evidence type="ECO:0000313" key="2">
    <source>
        <dbReference type="EMBL" id="MQT27533.1"/>
    </source>
</evidence>
<evidence type="ECO:0000313" key="3">
    <source>
        <dbReference type="Proteomes" id="UP000713985"/>
    </source>
</evidence>
<evidence type="ECO:0000256" key="1">
    <source>
        <dbReference type="SAM" id="MobiDB-lite"/>
    </source>
</evidence>
<sequence>MCAGSGNRRLAIRYLSGGDKFTLSKYPHTGPEHSLRCVFYSQDHKKSGLGAYSVGVVEETSDGDLKIRLKMGLRKKGPADGEQDEEATNLNETKISASPNGGRSKTAMTLLGLLHLLWSESRLNTWAPTMSGKRNLGVIHHVLNDTAAKVLTSRLRLAEALVVATSSANANNEKANDTKVTNAIKHGRRLVVVAPLAAWTSERENCVTNSLSIRGFNGVPKLIVDPELWADVKKRFYMVISGWRTGLQVVAIAQTDTPSSQSVAHVLDIALMLVSKEWVPVESGYEAKIEAKLRDESRKFLKPLRFDSTEELVFPDFWLTDLGTQQEFPMEVFGRSNPEYLARKQVKTDHYTNEYGPSGWWWWNAVADPDGQNIPAFPPAI</sequence>
<feature type="compositionally biased region" description="Polar residues" evidence="1">
    <location>
        <begin position="88"/>
        <end position="103"/>
    </location>
</feature>
<feature type="region of interest" description="Disordered" evidence="1">
    <location>
        <begin position="75"/>
        <end position="103"/>
    </location>
</feature>
<keyword evidence="3" id="KW-1185">Reference proteome</keyword>
<proteinExistence type="predicted"/>
<protein>
    <submittedName>
        <fullName evidence="2">DUF1173 family protein</fullName>
    </submittedName>
</protein>
<reference evidence="2 3" key="1">
    <citation type="submission" date="2019-10" db="EMBL/GenBank/DDBJ databases">
        <title>Evaluation of single-gene subtyping targets for Pseudomonas.</title>
        <authorList>
            <person name="Reichler S.J."/>
            <person name="Orsi R.H."/>
            <person name="Wiedmann M."/>
            <person name="Martin N.H."/>
            <person name="Murphy S.I."/>
        </authorList>
    </citation>
    <scope>NUCLEOTIDE SEQUENCE [LARGE SCALE GENOMIC DNA]</scope>
    <source>
        <strain evidence="2 3">FSL R10-0802</strain>
    </source>
</reference>
<comment type="caution">
    <text evidence="2">The sequence shown here is derived from an EMBL/GenBank/DDBJ whole genome shotgun (WGS) entry which is preliminary data.</text>
</comment>
<accession>A0ABW9PJQ5</accession>
<name>A0ABW9PJQ5_9PSED</name>
<dbReference type="EMBL" id="WIWP01000036">
    <property type="protein sequence ID" value="MQT27533.1"/>
    <property type="molecule type" value="Genomic_DNA"/>
</dbReference>
<gene>
    <name evidence="2" type="ORF">GHN94_17110</name>
</gene>
<dbReference type="Proteomes" id="UP000713985">
    <property type="component" value="Unassembled WGS sequence"/>
</dbReference>